<evidence type="ECO:0000313" key="1">
    <source>
        <dbReference type="EMBL" id="OAG31686.1"/>
    </source>
</evidence>
<accession>A0A177EIZ0</accession>
<evidence type="ECO:0000313" key="2">
    <source>
        <dbReference type="Proteomes" id="UP000185944"/>
    </source>
</evidence>
<dbReference type="RefSeq" id="XP_067545287.1">
    <property type="nucleotide sequence ID" value="XM_067687579.1"/>
</dbReference>
<comment type="caution">
    <text evidence="1">The sequence shown here is derived from an EMBL/GenBank/DDBJ whole genome shotgun (WGS) entry which is preliminary data.</text>
</comment>
<sequence>MDTVPNAFAKNTTALGQVVRIVAKTKQIIHGALAHIAVFVLKNNGRVFFLTIRTEAPNTPKTSKAPNTPPNIPQTPPNHANILPQDVQIGQIIEVPGVASEGSGRLGARHVQSSTGTIRKHEGYRAPYSIRLPIAGNAPPTPLKSIGNPKTQPIKVALIVKGIKAVGQRVHLQCIDENRDSCEVILSTHASCASFKYQDILILTDLVVWQRRPLVLKMKEESLAELSPVLPKTARLAQTQAALSLLFLRPAGLKEILSVAQDAVILIRCRILQLSLRRRAVKVADHTGCIELKLAPEEMSLLVQHLLQSPGAAMETLGRDALFMPLTIQIVVLELNGQCRPHHIVIKQQIP</sequence>
<dbReference type="AlphaFoldDB" id="A0A177EIZ0"/>
<keyword evidence="2" id="KW-1185">Reference proteome</keyword>
<protein>
    <submittedName>
        <fullName evidence="1">Uncharacterized protein</fullName>
    </submittedName>
</protein>
<dbReference type="GeneID" id="93646511"/>
<gene>
    <name evidence="1" type="ORF">NEDG_00161</name>
</gene>
<reference evidence="1 2" key="1">
    <citation type="submission" date="2016-02" db="EMBL/GenBank/DDBJ databases">
        <title>Discovery of a natural microsporidian pathogen with a broad tissue tropism in Caenorhabditis elegans.</title>
        <authorList>
            <person name="Luallen R.J."/>
            <person name="Reinke A.W."/>
            <person name="Tong L."/>
            <person name="Botts M.R."/>
            <person name="Felix M.-A."/>
            <person name="Troemel E.R."/>
        </authorList>
    </citation>
    <scope>NUCLEOTIDE SEQUENCE [LARGE SCALE GENOMIC DNA]</scope>
    <source>
        <strain evidence="1 2">JUm2807</strain>
    </source>
</reference>
<dbReference type="VEuPathDB" id="MicrosporidiaDB:NEDG_00161"/>
<proteinExistence type="predicted"/>
<organism evidence="1 2">
    <name type="scientific">Nematocida displodere</name>
    <dbReference type="NCBI Taxonomy" id="1805483"/>
    <lineage>
        <taxon>Eukaryota</taxon>
        <taxon>Fungi</taxon>
        <taxon>Fungi incertae sedis</taxon>
        <taxon>Microsporidia</taxon>
        <taxon>Nematocida</taxon>
    </lineage>
</organism>
<dbReference type="Proteomes" id="UP000185944">
    <property type="component" value="Unassembled WGS sequence"/>
</dbReference>
<name>A0A177EIZ0_9MICR</name>
<dbReference type="EMBL" id="LTDL01000014">
    <property type="protein sequence ID" value="OAG31686.1"/>
    <property type="molecule type" value="Genomic_DNA"/>
</dbReference>